<name>A0AAE4MGA7_9EURY</name>
<dbReference type="EMBL" id="JAWDKB010000004">
    <property type="protein sequence ID" value="MDV0443859.1"/>
    <property type="molecule type" value="Genomic_DNA"/>
</dbReference>
<dbReference type="GO" id="GO:0102710">
    <property type="term" value="F:D-inositol-3-phosphate glycosyltransferase activity"/>
    <property type="evidence" value="ECO:0007669"/>
    <property type="project" value="UniProtKB-EC"/>
</dbReference>
<dbReference type="AlphaFoldDB" id="A0AAE4MGA7"/>
<keyword evidence="4" id="KW-0328">Glycosyltransferase</keyword>
<dbReference type="InterPro" id="IPR028098">
    <property type="entry name" value="Glyco_trans_4-like_N"/>
</dbReference>
<proteinExistence type="predicted"/>
<evidence type="ECO:0000313" key="5">
    <source>
        <dbReference type="Proteomes" id="UP001283212"/>
    </source>
</evidence>
<dbReference type="PANTHER" id="PTHR46401">
    <property type="entry name" value="GLYCOSYLTRANSFERASE WBBK-RELATED"/>
    <property type="match status" value="1"/>
</dbReference>
<dbReference type="RefSeq" id="WP_338096368.1">
    <property type="nucleotide sequence ID" value="NZ_JAWDKB010000004.1"/>
</dbReference>
<comment type="caution">
    <text evidence="4">The sequence shown here is derived from an EMBL/GenBank/DDBJ whole genome shotgun (WGS) entry which is preliminary data.</text>
</comment>
<dbReference type="SUPFAM" id="SSF53756">
    <property type="entry name" value="UDP-Glycosyltransferase/glycogen phosphorylase"/>
    <property type="match status" value="1"/>
</dbReference>
<dbReference type="EC" id="2.4.1.250" evidence="4"/>
<accession>A0AAE4MGA7</accession>
<evidence type="ECO:0000259" key="2">
    <source>
        <dbReference type="Pfam" id="PF00534"/>
    </source>
</evidence>
<dbReference type="Pfam" id="PF00534">
    <property type="entry name" value="Glycos_transf_1"/>
    <property type="match status" value="1"/>
</dbReference>
<gene>
    <name evidence="4" type="primary">mshA</name>
    <name evidence="4" type="ORF">McpCs1_12420</name>
</gene>
<feature type="domain" description="Glycosyltransferase subfamily 4-like N-terminal" evidence="3">
    <location>
        <begin position="88"/>
        <end position="184"/>
    </location>
</feature>
<keyword evidence="1 4" id="KW-0808">Transferase</keyword>
<dbReference type="Proteomes" id="UP001283212">
    <property type="component" value="Unassembled WGS sequence"/>
</dbReference>
<sequence>MRVLYDHQAFRLGKYAGIPRYFTELISRYQSGNQITPIIPDMWSVTQDYRKLQHCPENITWNIRDKIVTLSLQMFHQNPSRLLDGAEYKTRKLLQKQDFDVFHPTWLESYFLKDIGKKPYVLTIHDLTCEKYPENTPKAVKFIKYTSEIIDDASRFIAISKSTKNDLVGYYDVDPELIDIVYHGSLFEKYLIPKRTDVSACHESRYLLYVGIRYPHKNFLHFVLSISSILRDGCKLICAGGGTFSQSEMDLFSTLGVSRQISQITVNDEQLISLYQNAIAFVYPSLNEGFGLPLLEAFSCGCPVLCSNTSSLPEIGGNAVLYFDPKNPVEISNAVYSVMDDERLIEHMISNGYNQLSEFSWDKCARDTMNVYQKTME</sequence>
<evidence type="ECO:0000259" key="3">
    <source>
        <dbReference type="Pfam" id="PF13439"/>
    </source>
</evidence>
<reference evidence="4 5" key="1">
    <citation type="submission" date="2023-06" db="EMBL/GenBank/DDBJ databases">
        <title>Genome sequence of Methancorpusculaceae sp. Cs1.</title>
        <authorList>
            <person name="Protasov E."/>
            <person name="Platt K."/>
            <person name="Poehlein A."/>
            <person name="Daniel R."/>
            <person name="Brune A."/>
        </authorList>
    </citation>
    <scope>NUCLEOTIDE SEQUENCE [LARGE SCALE GENOMIC DNA]</scope>
    <source>
        <strain evidence="4 5">Cs1</strain>
    </source>
</reference>
<organism evidence="4 5">
    <name type="scientific">Methanorbis rubei</name>
    <dbReference type="NCBI Taxonomy" id="3028300"/>
    <lineage>
        <taxon>Archaea</taxon>
        <taxon>Methanobacteriati</taxon>
        <taxon>Methanobacteriota</taxon>
        <taxon>Stenosarchaea group</taxon>
        <taxon>Methanomicrobia</taxon>
        <taxon>Methanomicrobiales</taxon>
        <taxon>Methanocorpusculaceae</taxon>
        <taxon>Methanorbis</taxon>
    </lineage>
</organism>
<dbReference type="CDD" id="cd03809">
    <property type="entry name" value="GT4_MtfB-like"/>
    <property type="match status" value="1"/>
</dbReference>
<evidence type="ECO:0000313" key="4">
    <source>
        <dbReference type="EMBL" id="MDV0443859.1"/>
    </source>
</evidence>
<feature type="domain" description="Glycosyl transferase family 1" evidence="2">
    <location>
        <begin position="203"/>
        <end position="354"/>
    </location>
</feature>
<dbReference type="Gene3D" id="3.40.50.2000">
    <property type="entry name" value="Glycogen Phosphorylase B"/>
    <property type="match status" value="2"/>
</dbReference>
<dbReference type="Pfam" id="PF13439">
    <property type="entry name" value="Glyco_transf_4"/>
    <property type="match status" value="1"/>
</dbReference>
<dbReference type="InterPro" id="IPR001296">
    <property type="entry name" value="Glyco_trans_1"/>
</dbReference>
<keyword evidence="5" id="KW-1185">Reference proteome</keyword>
<evidence type="ECO:0000256" key="1">
    <source>
        <dbReference type="ARBA" id="ARBA00022679"/>
    </source>
</evidence>
<dbReference type="PANTHER" id="PTHR46401:SF2">
    <property type="entry name" value="GLYCOSYLTRANSFERASE WBBK-RELATED"/>
    <property type="match status" value="1"/>
</dbReference>
<protein>
    <submittedName>
        <fullName evidence="4">D-inositol-3-phosphate glycosyltransferase</fullName>
        <ecNumber evidence="4">2.4.1.250</ecNumber>
    </submittedName>
</protein>